<proteinExistence type="predicted"/>
<feature type="non-terminal residue" evidence="2">
    <location>
        <position position="1"/>
    </location>
</feature>
<dbReference type="EMBL" id="BMAW01107872">
    <property type="protein sequence ID" value="GFT31206.1"/>
    <property type="molecule type" value="Genomic_DNA"/>
</dbReference>
<evidence type="ECO:0000256" key="1">
    <source>
        <dbReference type="SAM" id="MobiDB-lite"/>
    </source>
</evidence>
<keyword evidence="3" id="KW-1185">Reference proteome</keyword>
<name>A0A8X6TNY4_NEPPI</name>
<dbReference type="AlphaFoldDB" id="A0A8X6TNY4"/>
<feature type="region of interest" description="Disordered" evidence="1">
    <location>
        <begin position="1"/>
        <end position="26"/>
    </location>
</feature>
<evidence type="ECO:0000313" key="2">
    <source>
        <dbReference type="EMBL" id="GFT31206.1"/>
    </source>
</evidence>
<feature type="compositionally biased region" description="Basic residues" evidence="1">
    <location>
        <begin position="17"/>
        <end position="26"/>
    </location>
</feature>
<organism evidence="2 3">
    <name type="scientific">Nephila pilipes</name>
    <name type="common">Giant wood spider</name>
    <name type="synonym">Nephila maculata</name>
    <dbReference type="NCBI Taxonomy" id="299642"/>
    <lineage>
        <taxon>Eukaryota</taxon>
        <taxon>Metazoa</taxon>
        <taxon>Ecdysozoa</taxon>
        <taxon>Arthropoda</taxon>
        <taxon>Chelicerata</taxon>
        <taxon>Arachnida</taxon>
        <taxon>Araneae</taxon>
        <taxon>Araneomorphae</taxon>
        <taxon>Entelegynae</taxon>
        <taxon>Araneoidea</taxon>
        <taxon>Nephilidae</taxon>
        <taxon>Nephila</taxon>
    </lineage>
</organism>
<sequence length="232" mass="25859">FAGESEKYIDYSQSPTKQKHRRRKSHLVNTRKIRDVNILADITNSSPGDNGTNTGVYESSDALKGLLLTILQIVSVKETTPLPNNNLESSTVSHSSAMLNDLLMNLQQSLKDQENITKFLSSYPEIINSPLVESSESPERNVNENSKSLLDVIIKLIHMSQREAAAGRLGYSDGFTRSPLDTMAVKNGNQLTNTKVDLQSYFENLEKGSFPSEFKELKKENVREVPDGNNVL</sequence>
<comment type="caution">
    <text evidence="2">The sequence shown here is derived from an EMBL/GenBank/DDBJ whole genome shotgun (WGS) entry which is preliminary data.</text>
</comment>
<accession>A0A8X6TNY4</accession>
<protein>
    <submittedName>
        <fullName evidence="2">Uncharacterized protein</fullName>
    </submittedName>
</protein>
<reference evidence="2" key="1">
    <citation type="submission" date="2020-08" db="EMBL/GenBank/DDBJ databases">
        <title>Multicomponent nature underlies the extraordinary mechanical properties of spider dragline silk.</title>
        <authorList>
            <person name="Kono N."/>
            <person name="Nakamura H."/>
            <person name="Mori M."/>
            <person name="Yoshida Y."/>
            <person name="Ohtoshi R."/>
            <person name="Malay A.D."/>
            <person name="Moran D.A.P."/>
            <person name="Tomita M."/>
            <person name="Numata K."/>
            <person name="Arakawa K."/>
        </authorList>
    </citation>
    <scope>NUCLEOTIDE SEQUENCE</scope>
</reference>
<gene>
    <name evidence="2" type="ORF">NPIL_686281</name>
</gene>
<dbReference type="Proteomes" id="UP000887013">
    <property type="component" value="Unassembled WGS sequence"/>
</dbReference>
<evidence type="ECO:0000313" key="3">
    <source>
        <dbReference type="Proteomes" id="UP000887013"/>
    </source>
</evidence>